<keyword evidence="2" id="KW-0472">Membrane</keyword>
<proteinExistence type="predicted"/>
<organism evidence="3">
    <name type="scientific">uncultured Acidimicrobiales bacterium</name>
    <dbReference type="NCBI Taxonomy" id="310071"/>
    <lineage>
        <taxon>Bacteria</taxon>
        <taxon>Bacillati</taxon>
        <taxon>Actinomycetota</taxon>
        <taxon>Acidimicrobiia</taxon>
        <taxon>Acidimicrobiales</taxon>
        <taxon>environmental samples</taxon>
    </lineage>
</organism>
<dbReference type="AlphaFoldDB" id="A0A6J4H806"/>
<sequence length="197" mass="20004">MLSGPAAAPVWMCPECGHGSAELRDERAHLDAHRQLRAFFQEWESGSTPEPVGDGRAGRRRVLVAAVAAVLVLLLSVSVFSRINRTPDAFRDTVPGTVVPGAEPQPVAGVVTPGPTARPADPSPAGAAPTARPAAPVRGVSAPVSDQVVPAQVSSIPAPGPAATVPPAGRRAGESVSPTAPSHLLSACVLGICLHVL</sequence>
<keyword evidence="2" id="KW-0812">Transmembrane</keyword>
<dbReference type="EMBL" id="CADCTB010000018">
    <property type="protein sequence ID" value="CAA9213988.1"/>
    <property type="molecule type" value="Genomic_DNA"/>
</dbReference>
<feature type="transmembrane region" description="Helical" evidence="2">
    <location>
        <begin position="62"/>
        <end position="81"/>
    </location>
</feature>
<feature type="compositionally biased region" description="Low complexity" evidence="1">
    <location>
        <begin position="161"/>
        <end position="170"/>
    </location>
</feature>
<evidence type="ECO:0000256" key="1">
    <source>
        <dbReference type="SAM" id="MobiDB-lite"/>
    </source>
</evidence>
<feature type="region of interest" description="Disordered" evidence="1">
    <location>
        <begin position="153"/>
        <end position="179"/>
    </location>
</feature>
<protein>
    <submittedName>
        <fullName evidence="3">Uncharacterized protein</fullName>
    </submittedName>
</protein>
<name>A0A6J4H806_9ACTN</name>
<feature type="region of interest" description="Disordered" evidence="1">
    <location>
        <begin position="95"/>
        <end position="139"/>
    </location>
</feature>
<keyword evidence="2" id="KW-1133">Transmembrane helix</keyword>
<gene>
    <name evidence="3" type="ORF">AVDCRST_MAG10-282</name>
</gene>
<evidence type="ECO:0000313" key="3">
    <source>
        <dbReference type="EMBL" id="CAA9213988.1"/>
    </source>
</evidence>
<evidence type="ECO:0000256" key="2">
    <source>
        <dbReference type="SAM" id="Phobius"/>
    </source>
</evidence>
<reference evidence="3" key="1">
    <citation type="submission" date="2020-02" db="EMBL/GenBank/DDBJ databases">
        <authorList>
            <person name="Meier V. D."/>
        </authorList>
    </citation>
    <scope>NUCLEOTIDE SEQUENCE</scope>
    <source>
        <strain evidence="3">AVDCRST_MAG10</strain>
    </source>
</reference>
<accession>A0A6J4H806</accession>
<feature type="compositionally biased region" description="Low complexity" evidence="1">
    <location>
        <begin position="123"/>
        <end position="136"/>
    </location>
</feature>